<dbReference type="Gene3D" id="1.10.455.10">
    <property type="entry name" value="Ribosomal protein S7 domain"/>
    <property type="match status" value="1"/>
</dbReference>
<gene>
    <name evidence="5" type="primary">rps7</name>
</gene>
<proteinExistence type="inferred from homology"/>
<dbReference type="SUPFAM" id="SSF47973">
    <property type="entry name" value="Ribosomal protein S7"/>
    <property type="match status" value="1"/>
</dbReference>
<accession>A0A1C9JB67</accession>
<dbReference type="InterPro" id="IPR036823">
    <property type="entry name" value="Ribosomal_uS7_dom_sf"/>
</dbReference>
<reference evidence="5" key="1">
    <citation type="journal article" date="2016" name="Genome Biol. Evol.">
        <title>Evolutionary Dynamics of Chloroplast Genomes in Low Light: A Case Study of the Endolithic Green Alga Ostreobium quekettii.</title>
        <authorList>
            <person name="R Marcelino V."/>
            <person name="Cremen M.C."/>
            <person name="Jackson C.J."/>
            <person name="Larkum A.A."/>
            <person name="Verbruggen H."/>
        </authorList>
    </citation>
    <scope>NUCLEOTIDE SEQUENCE</scope>
</reference>
<keyword evidence="3" id="KW-0687">Ribonucleoprotein</keyword>
<geneLocation type="chloroplast" evidence="5"/>
<dbReference type="InterPro" id="IPR000235">
    <property type="entry name" value="Ribosomal_uS7"/>
</dbReference>
<dbReference type="GO" id="GO:0005840">
    <property type="term" value="C:ribosome"/>
    <property type="evidence" value="ECO:0007669"/>
    <property type="project" value="UniProtKB-KW"/>
</dbReference>
<reference evidence="5" key="2">
    <citation type="submission" date="2016-08" db="EMBL/GenBank/DDBJ databases">
        <authorList>
            <person name="Seilhamer J.J."/>
        </authorList>
    </citation>
    <scope>NUCLEOTIDE SEQUENCE</scope>
</reference>
<evidence type="ECO:0000256" key="3">
    <source>
        <dbReference type="ARBA" id="ARBA00023274"/>
    </source>
</evidence>
<evidence type="ECO:0000256" key="2">
    <source>
        <dbReference type="ARBA" id="ARBA00022980"/>
    </source>
</evidence>
<dbReference type="AlphaFoldDB" id="A0A1C9JB67"/>
<dbReference type="GO" id="GO:0006412">
    <property type="term" value="P:translation"/>
    <property type="evidence" value="ECO:0007669"/>
    <property type="project" value="InterPro"/>
</dbReference>
<name>A0A1C9JB67_9CHLO</name>
<dbReference type="Pfam" id="PF00177">
    <property type="entry name" value="Ribosomal_S7"/>
    <property type="match status" value="1"/>
</dbReference>
<evidence type="ECO:0000313" key="5">
    <source>
        <dbReference type="EMBL" id="AOP19093.1"/>
    </source>
</evidence>
<keyword evidence="5" id="KW-0150">Chloroplast</keyword>
<comment type="similarity">
    <text evidence="1">Belongs to the universal ribosomal protein uS7 family.</text>
</comment>
<evidence type="ECO:0000259" key="4">
    <source>
        <dbReference type="Pfam" id="PF00177"/>
    </source>
</evidence>
<sequence>MARTKKFPKNSISEPIQMIHQRLMRHGKKRLAERIFQKTLNHIQSLTKQDPFLIIENGIRNTTPSVEIRSRRIAGTVYTLPIELSVDRGVSRAIRWILIAAKKRSGNTLDLNLANEFIDASKKKGTAFYKKEEIQKLSEI</sequence>
<evidence type="ECO:0000256" key="1">
    <source>
        <dbReference type="ARBA" id="ARBA00007151"/>
    </source>
</evidence>
<dbReference type="PIRSF" id="PIRSF002122">
    <property type="entry name" value="RPS7p_RPS7a_RPS5e_RPS7o"/>
    <property type="match status" value="1"/>
</dbReference>
<dbReference type="InterPro" id="IPR023798">
    <property type="entry name" value="Ribosomal_uS7_dom"/>
</dbReference>
<organism evidence="5">
    <name type="scientific">Halimeda discoidea</name>
    <dbReference type="NCBI Taxonomy" id="118222"/>
    <lineage>
        <taxon>Eukaryota</taxon>
        <taxon>Viridiplantae</taxon>
        <taxon>Chlorophyta</taxon>
        <taxon>core chlorophytes</taxon>
        <taxon>Ulvophyceae</taxon>
        <taxon>TCBD clade</taxon>
        <taxon>Bryopsidales</taxon>
        <taxon>Halimedineae</taxon>
        <taxon>Halimedaceae</taxon>
        <taxon>Halimedeae</taxon>
        <taxon>Halimeda</taxon>
    </lineage>
</organism>
<keyword evidence="5" id="KW-0934">Plastid</keyword>
<dbReference type="EMBL" id="KX808496">
    <property type="protein sequence ID" value="AOP19093.1"/>
    <property type="molecule type" value="Genomic_DNA"/>
</dbReference>
<feature type="domain" description="Small ribosomal subunit protein uS7" evidence="4">
    <location>
        <begin position="15"/>
        <end position="139"/>
    </location>
</feature>
<keyword evidence="2 5" id="KW-0689">Ribosomal protein</keyword>
<protein>
    <submittedName>
        <fullName evidence="5">Ribosomal protein S7</fullName>
    </submittedName>
</protein>
<dbReference type="PANTHER" id="PTHR11205">
    <property type="entry name" value="RIBOSOMAL PROTEIN S7"/>
    <property type="match status" value="1"/>
</dbReference>
<dbReference type="GO" id="GO:1990904">
    <property type="term" value="C:ribonucleoprotein complex"/>
    <property type="evidence" value="ECO:0007669"/>
    <property type="project" value="UniProtKB-KW"/>
</dbReference>